<keyword evidence="2" id="KW-1185">Reference proteome</keyword>
<reference evidence="1 2" key="2">
    <citation type="submission" date="2018-12" db="EMBL/GenBank/DDBJ databases">
        <title>Rhizobacter gummiphilus sp. nov., a rubber-degrading bacterium isolated from the soil of a botanical garden in Japan.</title>
        <authorList>
            <person name="Shunsuke S.S."/>
        </authorList>
    </citation>
    <scope>NUCLEOTIDE SEQUENCE [LARGE SCALE GENOMIC DNA]</scope>
    <source>
        <strain evidence="1 2">S-16</strain>
    </source>
</reference>
<name>A0A3N7IVL0_9BURK</name>
<protein>
    <submittedName>
        <fullName evidence="1">Glycosyltransferase</fullName>
    </submittedName>
</protein>
<dbReference type="AlphaFoldDB" id="A0A3N7IVL0"/>
<dbReference type="GO" id="GO:0016740">
    <property type="term" value="F:transferase activity"/>
    <property type="evidence" value="ECO:0007669"/>
    <property type="project" value="UniProtKB-KW"/>
</dbReference>
<reference evidence="1 2" key="1">
    <citation type="submission" date="2018-08" db="EMBL/GenBank/DDBJ databases">
        <authorList>
            <person name="Khan S.A."/>
            <person name="Jeon C.O."/>
            <person name="Chun B.H."/>
            <person name="Jeong S.E."/>
        </authorList>
    </citation>
    <scope>NUCLEOTIDE SEQUENCE [LARGE SCALE GENOMIC DNA]</scope>
    <source>
        <strain evidence="1 2">S-16</strain>
    </source>
</reference>
<evidence type="ECO:0000313" key="1">
    <source>
        <dbReference type="EMBL" id="RQP22832.1"/>
    </source>
</evidence>
<evidence type="ECO:0000313" key="2">
    <source>
        <dbReference type="Proteomes" id="UP000267464"/>
    </source>
</evidence>
<comment type="caution">
    <text evidence="1">The sequence shown here is derived from an EMBL/GenBank/DDBJ whole genome shotgun (WGS) entry which is preliminary data.</text>
</comment>
<dbReference type="Pfam" id="PF13692">
    <property type="entry name" value="Glyco_trans_1_4"/>
    <property type="match status" value="1"/>
</dbReference>
<sequence length="438" mass="48677">MGRDVAGACELPRRWTRLDLVRPASSRRTRMSRSLDSSRIPVVAFSHTRWAEGPRRPQHLLARLARQRPVFFVEEPVGDDDAAWLEHHEACTGVTVLTPHLPVQSPGFHDDHLATLQSLIGRQLRQQGVDETIAWLGTPMALPLLGSLAPRAVVFDSADDGWPHDELPRQWHQRESLLLRWSDLVLTRGPSHHEETLSRHRHALCLAGGADAQLFAPQGAASRIDTMLRAEQVQGRIPGPRLGCFGVIDERIDFGLIHALAAARADWQIVMVGPVRRVDPLELPRRSNIHWLGAQPEALLPQLVADWDVCLVPHAMNDAARLMGCGAVLDYMAADKPVVCTPQRDLVSLFGDVLRFGHDAPSFIAACDWALRESPDKRAERVAEMHAVVAVHSWERAVQSLHEALAQLLAAPRRADAPWCSTPERGRANCRELREAAV</sequence>
<proteinExistence type="predicted"/>
<dbReference type="EMBL" id="QUSW01000006">
    <property type="protein sequence ID" value="RQP22832.1"/>
    <property type="molecule type" value="Genomic_DNA"/>
</dbReference>
<keyword evidence="1" id="KW-0808">Transferase</keyword>
<dbReference type="Gene3D" id="3.40.50.2000">
    <property type="entry name" value="Glycogen Phosphorylase B"/>
    <property type="match status" value="1"/>
</dbReference>
<organism evidence="1 2">
    <name type="scientific">Piscinibacter terrae</name>
    <dbReference type="NCBI Taxonomy" id="2496871"/>
    <lineage>
        <taxon>Bacteria</taxon>
        <taxon>Pseudomonadati</taxon>
        <taxon>Pseudomonadota</taxon>
        <taxon>Betaproteobacteria</taxon>
        <taxon>Burkholderiales</taxon>
        <taxon>Sphaerotilaceae</taxon>
        <taxon>Piscinibacter</taxon>
    </lineage>
</organism>
<accession>A0A3N7IVL0</accession>
<gene>
    <name evidence="1" type="ORF">DZC73_21330</name>
</gene>
<dbReference type="SUPFAM" id="SSF53756">
    <property type="entry name" value="UDP-Glycosyltransferase/glycogen phosphorylase"/>
    <property type="match status" value="1"/>
</dbReference>
<dbReference type="Proteomes" id="UP000267464">
    <property type="component" value="Unassembled WGS sequence"/>
</dbReference>